<dbReference type="PROSITE" id="PS00028">
    <property type="entry name" value="ZINC_FINGER_C2H2_1"/>
    <property type="match status" value="5"/>
</dbReference>
<dbReference type="Pfam" id="PF12171">
    <property type="entry name" value="zf-C2H2_jaz"/>
    <property type="match status" value="1"/>
</dbReference>
<gene>
    <name evidence="8" type="primary">ZNF668</name>
</gene>
<feature type="domain" description="C2H2-type" evidence="7">
    <location>
        <begin position="258"/>
        <end position="285"/>
    </location>
</feature>
<dbReference type="Pfam" id="PF00096">
    <property type="entry name" value="zf-C2H2"/>
    <property type="match status" value="2"/>
</dbReference>
<keyword evidence="9" id="KW-1185">Reference proteome</keyword>
<dbReference type="SMART" id="SM00355">
    <property type="entry name" value="ZnF_C2H2"/>
    <property type="match status" value="9"/>
</dbReference>
<evidence type="ECO:0000256" key="6">
    <source>
        <dbReference type="SAM" id="MobiDB-lite"/>
    </source>
</evidence>
<evidence type="ECO:0000259" key="7">
    <source>
        <dbReference type="PROSITE" id="PS50157"/>
    </source>
</evidence>
<feature type="domain" description="C2H2-type" evidence="7">
    <location>
        <begin position="151"/>
        <end position="178"/>
    </location>
</feature>
<dbReference type="InterPro" id="IPR036236">
    <property type="entry name" value="Znf_C2H2_sf"/>
</dbReference>
<reference evidence="9" key="1">
    <citation type="journal article" date="2014" name="Science">
        <title>Nonhuman genetics. Genomic basis for the convergent evolution of electric organs.</title>
        <authorList>
            <person name="Gallant J.R."/>
            <person name="Traeger L.L."/>
            <person name="Volkening J.D."/>
            <person name="Moffett H."/>
            <person name="Chen P.H."/>
            <person name="Novina C.D."/>
            <person name="Phillips G.N.Jr."/>
            <person name="Anand R."/>
            <person name="Wells G.B."/>
            <person name="Pinch M."/>
            <person name="Guth R."/>
            <person name="Unguez G.A."/>
            <person name="Albert J.S."/>
            <person name="Zakon H.H."/>
            <person name="Samanta M.P."/>
            <person name="Sussman M.R."/>
        </authorList>
    </citation>
    <scope>NUCLEOTIDE SEQUENCE [LARGE SCALE GENOMIC DNA]</scope>
</reference>
<reference evidence="8" key="3">
    <citation type="submission" date="2020-05" db="EMBL/GenBank/DDBJ databases">
        <title>Electrophorus electricus (electric eel) genome, fEleEle1, primary haplotype.</title>
        <authorList>
            <person name="Myers G."/>
            <person name="Meyer A."/>
            <person name="Fedrigo O."/>
            <person name="Formenti G."/>
            <person name="Rhie A."/>
            <person name="Tracey A."/>
            <person name="Sims Y."/>
            <person name="Jarvis E.D."/>
        </authorList>
    </citation>
    <scope>NUCLEOTIDE SEQUENCE [LARGE SCALE GENOMIC DNA]</scope>
</reference>
<dbReference type="InterPro" id="IPR022755">
    <property type="entry name" value="Znf_C2H2_jaz"/>
</dbReference>
<feature type="domain" description="C2H2-type" evidence="7">
    <location>
        <begin position="286"/>
        <end position="313"/>
    </location>
</feature>
<dbReference type="GeneTree" id="ENSGT00940000166443"/>
<keyword evidence="1" id="KW-0479">Metal-binding</keyword>
<dbReference type="InterPro" id="IPR013087">
    <property type="entry name" value="Znf_C2H2_type"/>
</dbReference>
<evidence type="ECO:0000313" key="9">
    <source>
        <dbReference type="Proteomes" id="UP000314983"/>
    </source>
</evidence>
<dbReference type="PANTHER" id="PTHR23234">
    <property type="entry name" value="ZNF44 PROTEIN"/>
    <property type="match status" value="1"/>
</dbReference>
<reference evidence="8" key="5">
    <citation type="submission" date="2025-09" db="UniProtKB">
        <authorList>
            <consortium name="Ensembl"/>
        </authorList>
    </citation>
    <scope>IDENTIFICATION</scope>
</reference>
<feature type="region of interest" description="Disordered" evidence="6">
    <location>
        <begin position="35"/>
        <end position="62"/>
    </location>
</feature>
<evidence type="ECO:0000313" key="8">
    <source>
        <dbReference type="Ensembl" id="ENSEEEP00000034257.1"/>
    </source>
</evidence>
<feature type="domain" description="C2H2-type" evidence="7">
    <location>
        <begin position="332"/>
        <end position="359"/>
    </location>
</feature>
<feature type="region of interest" description="Disordered" evidence="6">
    <location>
        <begin position="219"/>
        <end position="241"/>
    </location>
</feature>
<feature type="domain" description="C2H2-type" evidence="7">
    <location>
        <begin position="358"/>
        <end position="385"/>
    </location>
</feature>
<evidence type="ECO:0000256" key="5">
    <source>
        <dbReference type="PROSITE-ProRule" id="PRU00042"/>
    </source>
</evidence>
<feature type="region of interest" description="Disordered" evidence="6">
    <location>
        <begin position="89"/>
        <end position="141"/>
    </location>
</feature>
<dbReference type="Proteomes" id="UP000314983">
    <property type="component" value="Chromosome 10"/>
</dbReference>
<keyword evidence="3 5" id="KW-0863">Zinc-finger</keyword>
<evidence type="ECO:0000256" key="4">
    <source>
        <dbReference type="ARBA" id="ARBA00022833"/>
    </source>
</evidence>
<dbReference type="PANTHER" id="PTHR23234:SF10">
    <property type="entry name" value="RIKEN CDNA 6720489N17 GENE-RELATED"/>
    <property type="match status" value="1"/>
</dbReference>
<proteinExistence type="predicted"/>
<reference evidence="9" key="2">
    <citation type="journal article" date="2017" name="Sci. Adv.">
        <title>A tail of two voltages: Proteomic comparison of the three electric organs of the electric eel.</title>
        <authorList>
            <person name="Traeger L.L."/>
            <person name="Sabat G."/>
            <person name="Barrett-Wilt G.A."/>
            <person name="Wells G.B."/>
            <person name="Sussman M.R."/>
        </authorList>
    </citation>
    <scope>NUCLEOTIDE SEQUENCE [LARGE SCALE GENOMIC DNA]</scope>
</reference>
<protein>
    <recommendedName>
        <fullName evidence="7">C2H2-type domain-containing protein</fullName>
    </recommendedName>
</protein>
<evidence type="ECO:0000256" key="1">
    <source>
        <dbReference type="ARBA" id="ARBA00022723"/>
    </source>
</evidence>
<keyword evidence="2" id="KW-0677">Repeat</keyword>
<evidence type="ECO:0000256" key="3">
    <source>
        <dbReference type="ARBA" id="ARBA00022771"/>
    </source>
</evidence>
<name>A0A4W4GD81_ELEEL</name>
<dbReference type="AlphaFoldDB" id="A0A4W4GD81"/>
<feature type="domain" description="C2H2-type" evidence="7">
    <location>
        <begin position="386"/>
        <end position="408"/>
    </location>
</feature>
<dbReference type="SUPFAM" id="SSF57667">
    <property type="entry name" value="beta-beta-alpha zinc fingers"/>
    <property type="match status" value="4"/>
</dbReference>
<feature type="compositionally biased region" description="Basic and acidic residues" evidence="6">
    <location>
        <begin position="37"/>
        <end position="47"/>
    </location>
</feature>
<evidence type="ECO:0000256" key="2">
    <source>
        <dbReference type="ARBA" id="ARBA00022737"/>
    </source>
</evidence>
<dbReference type="InterPro" id="IPR050758">
    <property type="entry name" value="Znf_C2H2-type"/>
</dbReference>
<accession>A0A4W4GD81</accession>
<dbReference type="Ensembl" id="ENSEEET00000034659.2">
    <property type="protein sequence ID" value="ENSEEEP00000034257.1"/>
    <property type="gene ID" value="ENSEEEG00000016319.2"/>
</dbReference>
<feature type="region of interest" description="Disordered" evidence="6">
    <location>
        <begin position="445"/>
        <end position="473"/>
    </location>
</feature>
<keyword evidence="4" id="KW-0862">Zinc</keyword>
<dbReference type="PROSITE" id="PS50157">
    <property type="entry name" value="ZINC_FINGER_C2H2_2"/>
    <property type="match status" value="7"/>
</dbReference>
<dbReference type="Gene3D" id="3.30.160.60">
    <property type="entry name" value="Classic Zinc Finger"/>
    <property type="match status" value="4"/>
</dbReference>
<feature type="domain" description="C2H2-type" evidence="7">
    <location>
        <begin position="12"/>
        <end position="40"/>
    </location>
</feature>
<dbReference type="GO" id="GO:0008270">
    <property type="term" value="F:zinc ion binding"/>
    <property type="evidence" value="ECO:0007669"/>
    <property type="project" value="UniProtKB-KW"/>
</dbReference>
<reference evidence="8" key="4">
    <citation type="submission" date="2025-08" db="UniProtKB">
        <authorList>
            <consortium name="Ensembl"/>
        </authorList>
    </citation>
    <scope>IDENTIFICATION</scope>
</reference>
<organism evidence="8 9">
    <name type="scientific">Electrophorus electricus</name>
    <name type="common">Electric eel</name>
    <name type="synonym">Gymnotus electricus</name>
    <dbReference type="NCBI Taxonomy" id="8005"/>
    <lineage>
        <taxon>Eukaryota</taxon>
        <taxon>Metazoa</taxon>
        <taxon>Chordata</taxon>
        <taxon>Craniata</taxon>
        <taxon>Vertebrata</taxon>
        <taxon>Euteleostomi</taxon>
        <taxon>Actinopterygii</taxon>
        <taxon>Neopterygii</taxon>
        <taxon>Teleostei</taxon>
        <taxon>Ostariophysi</taxon>
        <taxon>Gymnotiformes</taxon>
        <taxon>Gymnotoidei</taxon>
        <taxon>Gymnotidae</taxon>
        <taxon>Electrophorus</taxon>
    </lineage>
</organism>
<sequence>MSDHTESKEDSIACPGCDESFSSGSLLASHFACQHTKPSDTAEEPKKLGASPLNEEPSDEPFKAAICPPRSNLCYRSFMNVRGLRAHKWQKHRRTRGRPAVGSDRANKPFPCSRCEKRYSSQGPPRPVKPHVAEGPLLPHRPSETTTKFLFKCHKCGKAFPSEAQLDAHKEAARTRPHCCALCCRGYWTESQLQQHLAWHDEVRRRLPTELRYRLSASVVSGPSPELQDPAHNSGRRDSVSLVKEPAATANTQAPKNHRCHQCGKTFLSPRALEQHQAVHKREEPYHCSLCPQTFGDIRDLIDHHQECLGDKELMDTCSSASRDDVQEKRAFWCQLCARGFVSSEALDKHLLGHNKKHRCDICFKFFRVPAELHCHYNVHTGAQPYSCGFCHKTFLQMSNLITHRKKHLEVVEDGEDVSLGKKAPQLCGKRFSMPKALQKHLEAHEKEDTEGTADLANSTTNTKKKRNKGRYDSVSRLILKSMG</sequence>